<keyword evidence="1" id="KW-0597">Phosphoprotein</keyword>
<gene>
    <name evidence="4" type="ORF">HG535_0A07970</name>
</gene>
<feature type="compositionally biased region" description="Polar residues" evidence="3">
    <location>
        <begin position="127"/>
        <end position="136"/>
    </location>
</feature>
<protein>
    <recommendedName>
        <fullName evidence="6">Activator of C kinase protein 1</fullName>
    </recommendedName>
</protein>
<dbReference type="Proteomes" id="UP000509704">
    <property type="component" value="Chromosome 1"/>
</dbReference>
<accession>A0A7H9AZ38</accession>
<dbReference type="InterPro" id="IPR011990">
    <property type="entry name" value="TPR-like_helical_dom_sf"/>
</dbReference>
<organism evidence="4 5">
    <name type="scientific">Zygotorulaspora mrakii</name>
    <name type="common">Zygosaccharomyces mrakii</name>
    <dbReference type="NCBI Taxonomy" id="42260"/>
    <lineage>
        <taxon>Eukaryota</taxon>
        <taxon>Fungi</taxon>
        <taxon>Dikarya</taxon>
        <taxon>Ascomycota</taxon>
        <taxon>Saccharomycotina</taxon>
        <taxon>Saccharomycetes</taxon>
        <taxon>Saccharomycetales</taxon>
        <taxon>Saccharomycetaceae</taxon>
        <taxon>Zygotorulaspora</taxon>
    </lineage>
</organism>
<dbReference type="InterPro" id="IPR006597">
    <property type="entry name" value="Sel1-like"/>
</dbReference>
<dbReference type="Pfam" id="PF08238">
    <property type="entry name" value="Sel1"/>
    <property type="match status" value="7"/>
</dbReference>
<proteinExistence type="predicted"/>
<dbReference type="Gene3D" id="1.25.40.10">
    <property type="entry name" value="Tetratricopeptide repeat domain"/>
    <property type="match status" value="2"/>
</dbReference>
<keyword evidence="5" id="KW-1185">Reference proteome</keyword>
<dbReference type="AlphaFoldDB" id="A0A7H9AZ38"/>
<name>A0A7H9AZ38_ZYGMR</name>
<evidence type="ECO:0000256" key="2">
    <source>
        <dbReference type="ARBA" id="ARBA00022737"/>
    </source>
</evidence>
<evidence type="ECO:0008006" key="6">
    <source>
        <dbReference type="Google" id="ProtNLM"/>
    </source>
</evidence>
<sequence length="666" mass="73649">MCTETSVGGMGNPIAGPTPGSIHPYKKYLLQSQNFTLEGSGYPITDVRSPSPAREYASSPGLSNEQLSEYGSALSLNNPSKPMEDPHSKWVQSIGAPPSGFQQEPGQVSSSPTARIVNEDFQRVSSLPSVSSIQRPASNTSGSSNANNRKSRSIDLSHMYLLNSSMDTQLTATNESVADLSHQLISRYLGEGNTSTLLPRLKTIEMYRENVKKSKDVKLLFQYAQYILQTALTIDPSEKSTEDTAKELDQGEVRRKFLKEAQHYLKKLSVKGYADAQYLLGDVYASGAMGKIENKESFTLFQAAAKHGHVESAYRTAYCYEEGLGTTRDSRKALDFLKFAASRNHPSAMFKLGLYCFSGRMGLPSDLNTKQNGIKWLSRASARANDLTCAAPYELAKIYEQGFLDIVIPDQKYAMELYIQSASLGYRQAATLLGQIYEVGNEAVKQDTSLSVHYYTQAALDGDPVAMLGLCAWYLLGAEPAFAKDESEAFQWALRAAQRGFPKGQFTLGYFYEHGKGCEPNAENAWKWYQKAAHNEDPRAIIKMKQRPSNHVVQDSKRRSKSISTINLFKSKSIENLLNSDPSKVAPTGIFTDEQNRLKPIQKNDPVRLPRSTSPSMTLNLDASEKKEVSSSHPVTESKARPDNAKKAKSSTKKDMPGNKKTCILM</sequence>
<reference evidence="4 5" key="1">
    <citation type="submission" date="2020-07" db="EMBL/GenBank/DDBJ databases">
        <title>The yeast mating-type switching endonuclease HO is a domesticated member of an unorthodox homing genetic element family.</title>
        <authorList>
            <person name="Coughlan A.Y."/>
            <person name="Lombardi L."/>
            <person name="Braun-Galleani S."/>
            <person name="Martos A.R."/>
            <person name="Galeote V."/>
            <person name="Bigey F."/>
            <person name="Dequin S."/>
            <person name="Byrne K.P."/>
            <person name="Wolfe K.H."/>
        </authorList>
    </citation>
    <scope>NUCLEOTIDE SEQUENCE [LARGE SCALE GENOMIC DNA]</scope>
    <source>
        <strain evidence="4 5">NRRL Y-6702</strain>
    </source>
</reference>
<feature type="compositionally biased region" description="Polar residues" evidence="3">
    <location>
        <begin position="100"/>
        <end position="111"/>
    </location>
</feature>
<feature type="compositionally biased region" description="Basic and acidic residues" evidence="3">
    <location>
        <begin position="623"/>
        <end position="658"/>
    </location>
</feature>
<dbReference type="PANTHER" id="PTHR46430">
    <property type="entry name" value="PROTEIN SKT5-RELATED"/>
    <property type="match status" value="1"/>
</dbReference>
<evidence type="ECO:0000313" key="4">
    <source>
        <dbReference type="EMBL" id="QLG70852.1"/>
    </source>
</evidence>
<evidence type="ECO:0000256" key="1">
    <source>
        <dbReference type="ARBA" id="ARBA00022553"/>
    </source>
</evidence>
<dbReference type="FunFam" id="1.25.40.10:FF:000707">
    <property type="entry name" value="Chitin synthase regulatory factor 3"/>
    <property type="match status" value="1"/>
</dbReference>
<dbReference type="InterPro" id="IPR051726">
    <property type="entry name" value="Chitin_Synth_Reg"/>
</dbReference>
<dbReference type="OrthoDB" id="272077at2759"/>
<dbReference type="RefSeq" id="XP_037142580.1">
    <property type="nucleotide sequence ID" value="XM_037286685.1"/>
</dbReference>
<feature type="compositionally biased region" description="Polar residues" evidence="3">
    <location>
        <begin position="611"/>
        <end position="621"/>
    </location>
</feature>
<keyword evidence="2" id="KW-0677">Repeat</keyword>
<feature type="region of interest" description="Disordered" evidence="3">
    <location>
        <begin position="127"/>
        <end position="150"/>
    </location>
</feature>
<evidence type="ECO:0000313" key="5">
    <source>
        <dbReference type="Proteomes" id="UP000509704"/>
    </source>
</evidence>
<dbReference type="KEGG" id="zmk:HG535_0A07970"/>
<feature type="compositionally biased region" description="Polar residues" evidence="3">
    <location>
        <begin position="60"/>
        <end position="80"/>
    </location>
</feature>
<dbReference type="SMART" id="SM00671">
    <property type="entry name" value="SEL1"/>
    <property type="match status" value="7"/>
</dbReference>
<feature type="region of interest" description="Disordered" evidence="3">
    <location>
        <begin position="41"/>
        <end position="111"/>
    </location>
</feature>
<feature type="region of interest" description="Disordered" evidence="3">
    <location>
        <begin position="580"/>
        <end position="666"/>
    </location>
</feature>
<dbReference type="EMBL" id="CP058604">
    <property type="protein sequence ID" value="QLG70852.1"/>
    <property type="molecule type" value="Genomic_DNA"/>
</dbReference>
<dbReference type="SUPFAM" id="SSF81901">
    <property type="entry name" value="HCP-like"/>
    <property type="match status" value="1"/>
</dbReference>
<dbReference type="PANTHER" id="PTHR46430:SF1">
    <property type="entry name" value="CHITIN SYNTHASE REGULATOR SKT5-RELATED"/>
    <property type="match status" value="1"/>
</dbReference>
<dbReference type="GeneID" id="59234489"/>
<feature type="compositionally biased region" description="Low complexity" evidence="3">
    <location>
        <begin position="137"/>
        <end position="148"/>
    </location>
</feature>
<evidence type="ECO:0000256" key="3">
    <source>
        <dbReference type="SAM" id="MobiDB-lite"/>
    </source>
</evidence>